<keyword evidence="2" id="KW-1185">Reference proteome</keyword>
<gene>
    <name evidence="1" type="ORF">VCR4J5_190109</name>
</gene>
<sequence>MRQISTCNNHEFNNILDYETTIDWVNSQISQLGRIFSI</sequence>
<organism evidence="1 2">
    <name type="scientific">Vibrio crassostreae</name>
    <dbReference type="NCBI Taxonomy" id="246167"/>
    <lineage>
        <taxon>Bacteria</taxon>
        <taxon>Pseudomonadati</taxon>
        <taxon>Pseudomonadota</taxon>
        <taxon>Gammaproteobacteria</taxon>
        <taxon>Vibrionales</taxon>
        <taxon>Vibrionaceae</taxon>
        <taxon>Vibrio</taxon>
    </lineage>
</organism>
<dbReference type="Proteomes" id="UP000049077">
    <property type="component" value="Unassembled WGS sequence"/>
</dbReference>
<evidence type="ECO:0000313" key="1">
    <source>
        <dbReference type="EMBL" id="CDT31484.1"/>
    </source>
</evidence>
<evidence type="ECO:0000313" key="2">
    <source>
        <dbReference type="Proteomes" id="UP000049077"/>
    </source>
</evidence>
<proteinExistence type="predicted"/>
<protein>
    <submittedName>
        <fullName evidence="1">Uncharacterized protein</fullName>
    </submittedName>
</protein>
<dbReference type="EMBL" id="CCJX01000101">
    <property type="protein sequence ID" value="CDT31484.1"/>
    <property type="molecule type" value="Genomic_DNA"/>
</dbReference>
<name>A0ABP1WVK3_9VIBR</name>
<accession>A0ABP1WVK3</accession>
<reference evidence="1 2" key="1">
    <citation type="submission" date="2014-06" db="EMBL/GenBank/DDBJ databases">
        <authorList>
            <person name="Le Roux F."/>
        </authorList>
    </citation>
    <scope>NUCLEOTIDE SEQUENCE [LARGE SCALE GENOMIC DNA]</scope>
    <source>
        <strain evidence="1 2">J5-4</strain>
    </source>
</reference>
<comment type="caution">
    <text evidence="1">The sequence shown here is derived from an EMBL/GenBank/DDBJ whole genome shotgun (WGS) entry which is preliminary data.</text>
</comment>